<keyword evidence="2" id="KW-0659">Purine metabolism</keyword>
<evidence type="ECO:0000313" key="6">
    <source>
        <dbReference type="Proteomes" id="UP000054683"/>
    </source>
</evidence>
<dbReference type="GO" id="GO:0006144">
    <property type="term" value="P:purine nucleobase metabolic process"/>
    <property type="evidence" value="ECO:0007669"/>
    <property type="project" value="UniProtKB-KW"/>
</dbReference>
<dbReference type="Gene3D" id="2.60.120.480">
    <property type="entry name" value="Ureidoglycolate hydrolase"/>
    <property type="match status" value="1"/>
</dbReference>
<evidence type="ECO:0000256" key="3">
    <source>
        <dbReference type="ARBA" id="ARBA00023239"/>
    </source>
</evidence>
<comment type="subunit">
    <text evidence="1">Homodimer.</text>
</comment>
<evidence type="ECO:0000256" key="4">
    <source>
        <dbReference type="ARBA" id="ARBA00047684"/>
    </source>
</evidence>
<dbReference type="GO" id="GO:0000256">
    <property type="term" value="P:allantoin catabolic process"/>
    <property type="evidence" value="ECO:0007669"/>
    <property type="project" value="InterPro"/>
</dbReference>
<dbReference type="Pfam" id="PF04115">
    <property type="entry name" value="Ureidogly_lyase"/>
    <property type="match status" value="1"/>
</dbReference>
<name>A0A158HTN0_9BURK</name>
<dbReference type="AlphaFoldDB" id="A0A158HTN0"/>
<evidence type="ECO:0000313" key="5">
    <source>
        <dbReference type="EMBL" id="SAL47030.1"/>
    </source>
</evidence>
<reference evidence="5 6" key="1">
    <citation type="submission" date="2016-01" db="EMBL/GenBank/DDBJ databases">
        <authorList>
            <person name="Oliw E.H."/>
        </authorList>
    </citation>
    <scope>NUCLEOTIDE SEQUENCE [LARGE SCALE GENOMIC DNA]</scope>
    <source>
        <strain evidence="5">LMG 27134</strain>
    </source>
</reference>
<dbReference type="InterPro" id="IPR007247">
    <property type="entry name" value="Ureidogly_lyase"/>
</dbReference>
<comment type="catalytic activity">
    <reaction evidence="4">
        <text>(S)-ureidoglycolate = urea + glyoxylate</text>
        <dbReference type="Rhea" id="RHEA:11304"/>
        <dbReference type="ChEBI" id="CHEBI:16199"/>
        <dbReference type="ChEBI" id="CHEBI:36655"/>
        <dbReference type="ChEBI" id="CHEBI:57296"/>
        <dbReference type="EC" id="4.3.2.3"/>
    </reaction>
</comment>
<proteinExistence type="predicted"/>
<evidence type="ECO:0000256" key="2">
    <source>
        <dbReference type="ARBA" id="ARBA00022631"/>
    </source>
</evidence>
<protein>
    <submittedName>
        <fullName evidence="5">Ureidoglycolate hydrolase-like protein</fullName>
    </submittedName>
</protein>
<keyword evidence="5" id="KW-0378">Hydrolase</keyword>
<dbReference type="GO" id="GO:0050385">
    <property type="term" value="F:ureidoglycolate lyase activity"/>
    <property type="evidence" value="ECO:0007669"/>
    <property type="project" value="UniProtKB-EC"/>
</dbReference>
<dbReference type="GO" id="GO:0004848">
    <property type="term" value="F:ureidoglycolate hydrolase activity"/>
    <property type="evidence" value="ECO:0007669"/>
    <property type="project" value="InterPro"/>
</dbReference>
<dbReference type="EMBL" id="FCOK02000034">
    <property type="protein sequence ID" value="SAL47030.1"/>
    <property type="molecule type" value="Genomic_DNA"/>
</dbReference>
<accession>A0A158HTN0</accession>
<dbReference type="OrthoDB" id="8654422at2"/>
<gene>
    <name evidence="5" type="ORF">AWB69_04740</name>
</gene>
<dbReference type="InterPro" id="IPR024060">
    <property type="entry name" value="Ureidoglycolate_lyase_dom_sf"/>
</dbReference>
<sequence>MPTDSYPSLTIEPLSAEAFNAYGWMLGKPLKSDGHAPAYTSPASDFWREHLFDTGVAGETEVLWVKYRNADETVASLETHWLTQQAIVPLTGPVIQIVATSTEGGQPDMESLRAFWVPQGEGVCMRPHCWHATRVLQRNGESTCLMLTRRSTTYDLVVHLETGAPACESAIKPIPTHRLAGLPNSR</sequence>
<keyword evidence="3" id="KW-0456">Lyase</keyword>
<organism evidence="5 6">
    <name type="scientific">Caballeronia udeis</name>
    <dbReference type="NCBI Taxonomy" id="1232866"/>
    <lineage>
        <taxon>Bacteria</taxon>
        <taxon>Pseudomonadati</taxon>
        <taxon>Pseudomonadota</taxon>
        <taxon>Betaproteobacteria</taxon>
        <taxon>Burkholderiales</taxon>
        <taxon>Burkholderiaceae</taxon>
        <taxon>Caballeronia</taxon>
    </lineage>
</organism>
<dbReference type="Proteomes" id="UP000054683">
    <property type="component" value="Unassembled WGS sequence"/>
</dbReference>
<dbReference type="InterPro" id="IPR011051">
    <property type="entry name" value="RmlC_Cupin_sf"/>
</dbReference>
<dbReference type="SUPFAM" id="SSF51182">
    <property type="entry name" value="RmlC-like cupins"/>
    <property type="match status" value="1"/>
</dbReference>
<evidence type="ECO:0000256" key="1">
    <source>
        <dbReference type="ARBA" id="ARBA00011738"/>
    </source>
</evidence>
<dbReference type="RefSeq" id="WP_062089077.1">
    <property type="nucleotide sequence ID" value="NZ_FCOK02000034.1"/>
</dbReference>